<keyword evidence="1" id="KW-0614">Plasmid</keyword>
<dbReference type="AlphaFoldDB" id="A0A2A5T1R3"/>
<comment type="caution">
    <text evidence="1">The sequence shown here is derived from an EMBL/GenBank/DDBJ whole genome shotgun (WGS) entry which is preliminary data.</text>
</comment>
<organism evidence="1 3">
    <name type="scientific">Candidatus Enterovibrio escicola</name>
    <dbReference type="NCBI Taxonomy" id="1927127"/>
    <lineage>
        <taxon>Bacteria</taxon>
        <taxon>Pseudomonadati</taxon>
        <taxon>Pseudomonadota</taxon>
        <taxon>Gammaproteobacteria</taxon>
        <taxon>Vibrionales</taxon>
        <taxon>Vibrionaceae</taxon>
        <taxon>Enterovibrio</taxon>
    </lineage>
</organism>
<geneLocation type="plasmid" evidence="2">
    <name>pMJ1</name>
</geneLocation>
<dbReference type="EMBL" id="NBYY01000008">
    <property type="protein sequence ID" value="PCS23939.1"/>
    <property type="molecule type" value="Genomic_DNA"/>
</dbReference>
<evidence type="ECO:0000313" key="2">
    <source>
        <dbReference type="EMBL" id="PCS23939.1"/>
    </source>
</evidence>
<evidence type="ECO:0000313" key="1">
    <source>
        <dbReference type="EMBL" id="PCS22081.1"/>
    </source>
</evidence>
<dbReference type="Proteomes" id="UP000219020">
    <property type="component" value="Plasmid pMJ3"/>
</dbReference>
<dbReference type="EMBL" id="NBYY01000026">
    <property type="protein sequence ID" value="PCS22081.1"/>
    <property type="molecule type" value="Genomic_DNA"/>
</dbReference>
<geneLocation type="plasmid" evidence="1">
    <name>pMJ3</name>
</geneLocation>
<sequence>MASSIHNALRGKINPPYTLETTQSENDWILKINRNARQSDQYIH</sequence>
<geneLocation type="plasmid" evidence="3">
    <name>pmj3</name>
</geneLocation>
<gene>
    <name evidence="2" type="ORF">BTN49_0305</name>
    <name evidence="1" type="ORF">BTN49_2274</name>
</gene>
<dbReference type="Proteomes" id="UP000219020">
    <property type="component" value="Plasmid pMJ1"/>
</dbReference>
<reference evidence="3" key="1">
    <citation type="submission" date="2017-04" db="EMBL/GenBank/DDBJ databases">
        <title>Genome evolution of the luminous symbionts of deep sea anglerfish.</title>
        <authorList>
            <person name="Hendry T.A."/>
        </authorList>
    </citation>
    <scope>NUCLEOTIDE SEQUENCE [LARGE SCALE GENOMIC DNA]</scope>
    <source>
        <plasmid evidence="3">pmj1</plasmid>
        <plasmid evidence="3">pmj3</plasmid>
    </source>
</reference>
<geneLocation type="plasmid" evidence="3">
    <name>pmj1</name>
</geneLocation>
<proteinExistence type="predicted"/>
<name>A0A2A5T1R3_9GAMM</name>
<protein>
    <submittedName>
        <fullName evidence="1">Uncharacterized protein</fullName>
    </submittedName>
</protein>
<reference evidence="1" key="2">
    <citation type="journal article" date="2018" name="MBio">
        <title>Ongoing Transposon-Mediated Genome Reduction in the Luminous Bacterial Symbionts of Deep-Sea Ceratioid Anglerfishes.</title>
        <authorList>
            <person name="Hendry T.A."/>
            <person name="Freed L.L."/>
            <person name="Fader D."/>
            <person name="Fenolio D."/>
            <person name="Sutton T.T."/>
            <person name="Lopez J.V."/>
        </authorList>
    </citation>
    <scope>NUCLEOTIDE SEQUENCE</scope>
    <source>
        <strain evidence="1">MJ02</strain>
        <plasmid evidence="2">pMJ1</plasmid>
        <plasmid evidence="1">pMJ3</plasmid>
    </source>
</reference>
<accession>A0A2A5T1R3</accession>
<evidence type="ECO:0000313" key="3">
    <source>
        <dbReference type="Proteomes" id="UP000219020"/>
    </source>
</evidence>
<keyword evidence="3" id="KW-1185">Reference proteome</keyword>